<protein>
    <submittedName>
        <fullName evidence="6">LysR family transcriptional regulator</fullName>
    </submittedName>
</protein>
<dbReference type="Gene3D" id="1.10.10.10">
    <property type="entry name" value="Winged helix-like DNA-binding domain superfamily/Winged helix DNA-binding domain"/>
    <property type="match status" value="1"/>
</dbReference>
<feature type="domain" description="HTH lysR-type" evidence="5">
    <location>
        <begin position="5"/>
        <end position="62"/>
    </location>
</feature>
<dbReference type="PANTHER" id="PTHR30419:SF8">
    <property type="entry name" value="NITROGEN ASSIMILATION TRANSCRIPTIONAL ACTIVATOR-RELATED"/>
    <property type="match status" value="1"/>
</dbReference>
<evidence type="ECO:0000256" key="4">
    <source>
        <dbReference type="ARBA" id="ARBA00023163"/>
    </source>
</evidence>
<dbReference type="InterPro" id="IPR005119">
    <property type="entry name" value="LysR_subst-bd"/>
</dbReference>
<sequence length="305" mass="33689">MTIRFTLRQLQYFVTVARTGQISSAAAESNVTQSTMTAAIAELEKALDTLLFERARTGVTLTYHGHLFLQHATAVLEAAADAARHPFRERSGVAGTIELAASYTVLGYFLLPHIAKFQKQNPGVRVIPVERDRSQIESTVGTGETELAVALISNLIEPKRFHRHALARSRRQLWVADGHPLADTPQVSLQDVAPFPYILPMVDEGELSALRYWSDAGIKPSCLLRTSSMEAVREMVALGLGVTILSDMVFRPWSLDGRRIRTVPLASPIPPMEVGLIWLKGRKLDPIADAFRKYLEVSVRQHGGA</sequence>
<evidence type="ECO:0000259" key="5">
    <source>
        <dbReference type="PROSITE" id="PS50931"/>
    </source>
</evidence>
<evidence type="ECO:0000256" key="2">
    <source>
        <dbReference type="ARBA" id="ARBA00023015"/>
    </source>
</evidence>
<dbReference type="Pfam" id="PF00126">
    <property type="entry name" value="HTH_1"/>
    <property type="match status" value="1"/>
</dbReference>
<dbReference type="InterPro" id="IPR036388">
    <property type="entry name" value="WH-like_DNA-bd_sf"/>
</dbReference>
<keyword evidence="3" id="KW-0238">DNA-binding</keyword>
<comment type="caution">
    <text evidence="6">The sequence shown here is derived from an EMBL/GenBank/DDBJ whole genome shotgun (WGS) entry which is preliminary data.</text>
</comment>
<comment type="similarity">
    <text evidence="1">Belongs to the LysR transcriptional regulatory family.</text>
</comment>
<evidence type="ECO:0000313" key="7">
    <source>
        <dbReference type="Proteomes" id="UP001363010"/>
    </source>
</evidence>
<evidence type="ECO:0000313" key="6">
    <source>
        <dbReference type="EMBL" id="MEJ8824569.1"/>
    </source>
</evidence>
<keyword evidence="2" id="KW-0805">Transcription regulation</keyword>
<reference evidence="6 7" key="1">
    <citation type="submission" date="2024-03" db="EMBL/GenBank/DDBJ databases">
        <title>Novel species of the genus Variovorax.</title>
        <authorList>
            <person name="Liu Q."/>
            <person name="Xin Y.-H."/>
        </authorList>
    </citation>
    <scope>NUCLEOTIDE SEQUENCE [LARGE SCALE GENOMIC DNA]</scope>
    <source>
        <strain evidence="6 7">KACC 18501</strain>
    </source>
</reference>
<keyword evidence="4" id="KW-0804">Transcription</keyword>
<dbReference type="InterPro" id="IPR036390">
    <property type="entry name" value="WH_DNA-bd_sf"/>
</dbReference>
<evidence type="ECO:0000256" key="3">
    <source>
        <dbReference type="ARBA" id="ARBA00023125"/>
    </source>
</evidence>
<accession>A0ABU8W4Y1</accession>
<keyword evidence="7" id="KW-1185">Reference proteome</keyword>
<organism evidence="6 7">
    <name type="scientific">Variovorax humicola</name>
    <dbReference type="NCBI Taxonomy" id="1769758"/>
    <lineage>
        <taxon>Bacteria</taxon>
        <taxon>Pseudomonadati</taxon>
        <taxon>Pseudomonadota</taxon>
        <taxon>Betaproteobacteria</taxon>
        <taxon>Burkholderiales</taxon>
        <taxon>Comamonadaceae</taxon>
        <taxon>Variovorax</taxon>
    </lineage>
</organism>
<evidence type="ECO:0000256" key="1">
    <source>
        <dbReference type="ARBA" id="ARBA00009437"/>
    </source>
</evidence>
<dbReference type="Proteomes" id="UP001363010">
    <property type="component" value="Unassembled WGS sequence"/>
</dbReference>
<dbReference type="Pfam" id="PF03466">
    <property type="entry name" value="LysR_substrate"/>
    <property type="match status" value="1"/>
</dbReference>
<name>A0ABU8W4Y1_9BURK</name>
<dbReference type="SUPFAM" id="SSF46785">
    <property type="entry name" value="Winged helix' DNA-binding domain"/>
    <property type="match status" value="1"/>
</dbReference>
<dbReference type="EMBL" id="JBBKZV010000014">
    <property type="protein sequence ID" value="MEJ8824569.1"/>
    <property type="molecule type" value="Genomic_DNA"/>
</dbReference>
<dbReference type="PROSITE" id="PS50931">
    <property type="entry name" value="HTH_LYSR"/>
    <property type="match status" value="1"/>
</dbReference>
<proteinExistence type="inferred from homology"/>
<dbReference type="PANTHER" id="PTHR30419">
    <property type="entry name" value="HTH-TYPE TRANSCRIPTIONAL REGULATOR YBHD"/>
    <property type="match status" value="1"/>
</dbReference>
<dbReference type="RefSeq" id="WP_340365590.1">
    <property type="nucleotide sequence ID" value="NZ_JBBKZV010000014.1"/>
</dbReference>
<dbReference type="InterPro" id="IPR000847">
    <property type="entry name" value="LysR_HTH_N"/>
</dbReference>
<gene>
    <name evidence="6" type="ORF">WKW80_21445</name>
</gene>
<dbReference type="SUPFAM" id="SSF53850">
    <property type="entry name" value="Periplasmic binding protein-like II"/>
    <property type="match status" value="1"/>
</dbReference>
<dbReference type="InterPro" id="IPR050950">
    <property type="entry name" value="HTH-type_LysR_regulators"/>
</dbReference>
<dbReference type="Gene3D" id="3.40.190.10">
    <property type="entry name" value="Periplasmic binding protein-like II"/>
    <property type="match status" value="2"/>
</dbReference>